<dbReference type="InterPro" id="IPR019801">
    <property type="entry name" value="Glyco_hydro_35_CS"/>
</dbReference>
<name>A0A371J9P6_9FIRM</name>
<dbReference type="InterPro" id="IPR001944">
    <property type="entry name" value="Glycoside_Hdrlase_35"/>
</dbReference>
<evidence type="ECO:0000256" key="2">
    <source>
        <dbReference type="ARBA" id="ARBA00022801"/>
    </source>
</evidence>
<keyword evidence="3 5" id="KW-0326">Glycosidase</keyword>
<dbReference type="Gene3D" id="3.20.20.80">
    <property type="entry name" value="Glycosidases"/>
    <property type="match status" value="1"/>
</dbReference>
<organism evidence="10 11">
    <name type="scientific">Romboutsia weinsteinii</name>
    <dbReference type="NCBI Taxonomy" id="2020949"/>
    <lineage>
        <taxon>Bacteria</taxon>
        <taxon>Bacillati</taxon>
        <taxon>Bacillota</taxon>
        <taxon>Clostridia</taxon>
        <taxon>Peptostreptococcales</taxon>
        <taxon>Peptostreptococcaceae</taxon>
        <taxon>Romboutsia</taxon>
    </lineage>
</organism>
<dbReference type="Pfam" id="PF01301">
    <property type="entry name" value="Glyco_hydro_35"/>
    <property type="match status" value="1"/>
</dbReference>
<evidence type="ECO:0000313" key="11">
    <source>
        <dbReference type="Proteomes" id="UP000215694"/>
    </source>
</evidence>
<feature type="domain" description="Glycoside hydrolase 35 catalytic" evidence="7">
    <location>
        <begin position="10"/>
        <end position="328"/>
    </location>
</feature>
<feature type="domain" description="Beta-galactosidase galactose-binding" evidence="9">
    <location>
        <begin position="507"/>
        <end position="565"/>
    </location>
</feature>
<evidence type="ECO:0000256" key="4">
    <source>
        <dbReference type="PIRSR" id="PIRSR006336-1"/>
    </source>
</evidence>
<dbReference type="GO" id="GO:0005975">
    <property type="term" value="P:carbohydrate metabolic process"/>
    <property type="evidence" value="ECO:0007669"/>
    <property type="project" value="InterPro"/>
</dbReference>
<comment type="caution">
    <text evidence="10">The sequence shown here is derived from an EMBL/GenBank/DDBJ whole genome shotgun (WGS) entry which is preliminary data.</text>
</comment>
<dbReference type="InterPro" id="IPR017853">
    <property type="entry name" value="GH"/>
</dbReference>
<dbReference type="RefSeq" id="WP_094367729.1">
    <property type="nucleotide sequence ID" value="NZ_NOJY02000002.1"/>
</dbReference>
<proteinExistence type="inferred from homology"/>
<accession>A0A371J9P6</accession>
<dbReference type="Proteomes" id="UP000215694">
    <property type="component" value="Unassembled WGS sequence"/>
</dbReference>
<dbReference type="EC" id="3.2.1.23" evidence="5"/>
<dbReference type="PROSITE" id="PS01182">
    <property type="entry name" value="GLYCOSYL_HYDROL_F35"/>
    <property type="match status" value="1"/>
</dbReference>
<feature type="active site" description="Nucleophile" evidence="4">
    <location>
        <position position="239"/>
    </location>
</feature>
<keyword evidence="11" id="KW-1185">Reference proteome</keyword>
<dbReference type="SUPFAM" id="SSF49785">
    <property type="entry name" value="Galactose-binding domain-like"/>
    <property type="match status" value="1"/>
</dbReference>
<dbReference type="GO" id="GO:0004565">
    <property type="term" value="F:beta-galactosidase activity"/>
    <property type="evidence" value="ECO:0007669"/>
    <property type="project" value="UniProtKB-EC"/>
</dbReference>
<sequence length="590" mass="68205">MNKFHIRDDFYINDNKIKIISGALHYFRVVPEYWVDRLEKLKALGCNTVETYIPWNLHEPKEGVFDFEGQKDFVKFTKLAQDMGLYVILRPTPYICAEWEFGGLPAWLLKYPYVRVRSNCNIFLSAVDRYFNKLFDYIKPLQITQGGPVLMMQVENEYGSFSNNKNYLKNIKNLMIKHGCEVPLFTSDGGWKEVLEAGTLVDEGVLPTANFGSRSKEQIGALSDFMKENDIVGPLMCMEFWIGWFNNWGGEFKRRDAEDAANELKDLLYIGHVNIYMYHGGTNFGFYNGCSYHDGIDPQTTTYDYDALLNEYGEFTEKYYKFKDVISNFTEIPEVKFTTDIKKINYGEFKLTNKVSLFSTLDTLAKPIYNENTLNMEAIDQGYGYILYRANVGKRNTLERFKLIGMDDRAQIFVNENHHSTLYKENFIGTNQPISLDKEDDNIMDILVENLGRINYGGSLLSPSQRKGIKGGVMFDLHLHTGWDHYSLELDNVDKVNFSGYYKENTPAFYEYEFEVDEKGDTFLSTEGFGKGCAFINGFNLGRFWELGPTNYLYIPAPLLKEGLNKIVIFETEGKYKQTITLDDKPCYTK</sequence>
<feature type="domain" description="Beta-galactosidase 1-like first all-beta" evidence="8">
    <location>
        <begin position="374"/>
        <end position="489"/>
    </location>
</feature>
<comment type="catalytic activity">
    <reaction evidence="5">
        <text>Hydrolysis of terminal non-reducing beta-D-galactose residues in beta-D-galactosides.</text>
        <dbReference type="EC" id="3.2.1.23"/>
    </reaction>
</comment>
<dbReference type="OrthoDB" id="9813184at2"/>
<gene>
    <name evidence="10" type="ORF">CHL78_001435</name>
</gene>
<feature type="active site" description="Proton donor" evidence="4">
    <location>
        <position position="157"/>
    </location>
</feature>
<reference evidence="10 11" key="1">
    <citation type="journal article" date="2017" name="Genome Announc.">
        <title>Draft Genome Sequence of Romboutsia weinsteinii sp. nov. Strain CCRI-19649(T) Isolated from Surface Water.</title>
        <authorList>
            <person name="Maheux A.F."/>
            <person name="Boudreau D.K."/>
            <person name="Berube E."/>
            <person name="Boissinot M."/>
            <person name="Cantin P."/>
            <person name="Raymond F."/>
            <person name="Corbeil J."/>
            <person name="Omar R.F."/>
            <person name="Bergeron M.G."/>
        </authorList>
    </citation>
    <scope>NUCLEOTIDE SEQUENCE [LARGE SCALE GENOMIC DNA]</scope>
    <source>
        <strain evidence="10 11">CCRI-19649</strain>
    </source>
</reference>
<dbReference type="Pfam" id="PF21467">
    <property type="entry name" value="BetaGal_gal-bd"/>
    <property type="match status" value="1"/>
</dbReference>
<dbReference type="PIRSF" id="PIRSF006336">
    <property type="entry name" value="B-gal"/>
    <property type="match status" value="1"/>
</dbReference>
<dbReference type="EMBL" id="NOJY02000002">
    <property type="protein sequence ID" value="RDY29388.1"/>
    <property type="molecule type" value="Genomic_DNA"/>
</dbReference>
<dbReference type="SUPFAM" id="SSF51445">
    <property type="entry name" value="(Trans)glycosidases"/>
    <property type="match status" value="1"/>
</dbReference>
<evidence type="ECO:0000259" key="9">
    <source>
        <dbReference type="Pfam" id="PF21467"/>
    </source>
</evidence>
<evidence type="ECO:0000259" key="8">
    <source>
        <dbReference type="Pfam" id="PF21317"/>
    </source>
</evidence>
<evidence type="ECO:0000259" key="7">
    <source>
        <dbReference type="Pfam" id="PF01301"/>
    </source>
</evidence>
<dbReference type="InterPro" id="IPR008979">
    <property type="entry name" value="Galactose-bd-like_sf"/>
</dbReference>
<dbReference type="PANTHER" id="PTHR23421">
    <property type="entry name" value="BETA-GALACTOSIDASE RELATED"/>
    <property type="match status" value="1"/>
</dbReference>
<evidence type="ECO:0000256" key="1">
    <source>
        <dbReference type="ARBA" id="ARBA00009809"/>
    </source>
</evidence>
<dbReference type="InterPro" id="IPR048912">
    <property type="entry name" value="BetaGal1-like_ABD1"/>
</dbReference>
<dbReference type="InterPro" id="IPR031330">
    <property type="entry name" value="Gly_Hdrlase_35_cat"/>
</dbReference>
<dbReference type="Gene3D" id="2.60.120.260">
    <property type="entry name" value="Galactose-binding domain-like"/>
    <property type="match status" value="2"/>
</dbReference>
<evidence type="ECO:0000313" key="10">
    <source>
        <dbReference type="EMBL" id="RDY29388.1"/>
    </source>
</evidence>
<dbReference type="InterPro" id="IPR026283">
    <property type="entry name" value="B-gal_1-like"/>
</dbReference>
<keyword evidence="2 5" id="KW-0378">Hydrolase</keyword>
<dbReference type="InterPro" id="IPR048913">
    <property type="entry name" value="BetaGal_gal-bd"/>
</dbReference>
<evidence type="ECO:0000256" key="6">
    <source>
        <dbReference type="RuleBase" id="RU003679"/>
    </source>
</evidence>
<evidence type="ECO:0000256" key="3">
    <source>
        <dbReference type="ARBA" id="ARBA00023295"/>
    </source>
</evidence>
<dbReference type="FunFam" id="3.20.20.80:FF:000115">
    <property type="entry name" value="Beta-galactosidase"/>
    <property type="match status" value="1"/>
</dbReference>
<comment type="similarity">
    <text evidence="1 6">Belongs to the glycosyl hydrolase 35 family.</text>
</comment>
<dbReference type="PRINTS" id="PR00742">
    <property type="entry name" value="GLHYDRLASE35"/>
</dbReference>
<dbReference type="Pfam" id="PF21317">
    <property type="entry name" value="BetaGal_ABD_1"/>
    <property type="match status" value="1"/>
</dbReference>
<protein>
    <recommendedName>
        <fullName evidence="5">Beta-galactosidase</fullName>
        <ecNumber evidence="5">3.2.1.23</ecNumber>
    </recommendedName>
</protein>
<dbReference type="AlphaFoldDB" id="A0A371J9P6"/>
<evidence type="ECO:0000256" key="5">
    <source>
        <dbReference type="RuleBase" id="RU000675"/>
    </source>
</evidence>